<feature type="transmembrane region" description="Helical" evidence="9">
    <location>
        <begin position="97"/>
        <end position="119"/>
    </location>
</feature>
<keyword evidence="12" id="KW-1185">Reference proteome</keyword>
<dbReference type="PRINTS" id="PR00237">
    <property type="entry name" value="GPCRRHODOPSN"/>
</dbReference>
<evidence type="ECO:0000256" key="7">
    <source>
        <dbReference type="ARBA" id="ARBA00023224"/>
    </source>
</evidence>
<dbReference type="Gene3D" id="1.20.1070.10">
    <property type="entry name" value="Rhodopsin 7-helix transmembrane proteins"/>
    <property type="match status" value="1"/>
</dbReference>
<reference evidence="11" key="1">
    <citation type="submission" date="2023-01" db="EMBL/GenBank/DDBJ databases">
        <title>Genome assembly of the deep-sea coral Lophelia pertusa.</title>
        <authorList>
            <person name="Herrera S."/>
            <person name="Cordes E."/>
        </authorList>
    </citation>
    <scope>NUCLEOTIDE SEQUENCE</scope>
    <source>
        <strain evidence="11">USNM1676648</strain>
        <tissue evidence="11">Polyp</tissue>
    </source>
</reference>
<dbReference type="InterPro" id="IPR017452">
    <property type="entry name" value="GPCR_Rhodpsn_7TM"/>
</dbReference>
<comment type="subcellular location">
    <subcellularLocation>
        <location evidence="1">Membrane</location>
        <topology evidence="1">Multi-pass membrane protein</topology>
    </subcellularLocation>
</comment>
<dbReference type="OrthoDB" id="5980579at2759"/>
<keyword evidence="7" id="KW-0807">Transducer</keyword>
<dbReference type="GO" id="GO:0016020">
    <property type="term" value="C:membrane"/>
    <property type="evidence" value="ECO:0007669"/>
    <property type="project" value="UniProtKB-SubCell"/>
</dbReference>
<keyword evidence="4" id="KW-0297">G-protein coupled receptor</keyword>
<dbReference type="PROSITE" id="PS50262">
    <property type="entry name" value="G_PROTEIN_RECEP_F1_2"/>
    <property type="match status" value="1"/>
</dbReference>
<feature type="transmembrane region" description="Helical" evidence="9">
    <location>
        <begin position="5"/>
        <end position="26"/>
    </location>
</feature>
<dbReference type="EMBL" id="MU825443">
    <property type="protein sequence ID" value="KAJ7389027.1"/>
    <property type="molecule type" value="Genomic_DNA"/>
</dbReference>
<dbReference type="PANTHER" id="PTHR24235">
    <property type="entry name" value="NEUROPEPTIDE Y RECEPTOR"/>
    <property type="match status" value="1"/>
</dbReference>
<dbReference type="Proteomes" id="UP001163046">
    <property type="component" value="Unassembled WGS sequence"/>
</dbReference>
<evidence type="ECO:0000256" key="8">
    <source>
        <dbReference type="SAM" id="MobiDB-lite"/>
    </source>
</evidence>
<organism evidence="11 12">
    <name type="scientific">Desmophyllum pertusum</name>
    <dbReference type="NCBI Taxonomy" id="174260"/>
    <lineage>
        <taxon>Eukaryota</taxon>
        <taxon>Metazoa</taxon>
        <taxon>Cnidaria</taxon>
        <taxon>Anthozoa</taxon>
        <taxon>Hexacorallia</taxon>
        <taxon>Scleractinia</taxon>
        <taxon>Caryophylliina</taxon>
        <taxon>Caryophylliidae</taxon>
        <taxon>Desmophyllum</taxon>
    </lineage>
</organism>
<gene>
    <name evidence="11" type="ORF">OS493_034161</name>
</gene>
<dbReference type="Pfam" id="PF00001">
    <property type="entry name" value="7tm_1"/>
    <property type="match status" value="1"/>
</dbReference>
<keyword evidence="2 9" id="KW-0812">Transmembrane</keyword>
<keyword evidence="6" id="KW-0675">Receptor</keyword>
<evidence type="ECO:0000313" key="11">
    <source>
        <dbReference type="EMBL" id="KAJ7389027.1"/>
    </source>
</evidence>
<evidence type="ECO:0000256" key="9">
    <source>
        <dbReference type="SAM" id="Phobius"/>
    </source>
</evidence>
<keyword evidence="3 9" id="KW-1133">Transmembrane helix</keyword>
<keyword evidence="5 9" id="KW-0472">Membrane</keyword>
<evidence type="ECO:0000256" key="6">
    <source>
        <dbReference type="ARBA" id="ARBA00023170"/>
    </source>
</evidence>
<dbReference type="AlphaFoldDB" id="A0A9W9ZWH8"/>
<evidence type="ECO:0000256" key="4">
    <source>
        <dbReference type="ARBA" id="ARBA00023040"/>
    </source>
</evidence>
<protein>
    <recommendedName>
        <fullName evidence="10">G-protein coupled receptors family 1 profile domain-containing protein</fullName>
    </recommendedName>
</protein>
<dbReference type="GO" id="GO:0004930">
    <property type="term" value="F:G protein-coupled receptor activity"/>
    <property type="evidence" value="ECO:0007669"/>
    <property type="project" value="UniProtKB-KW"/>
</dbReference>
<proteinExistence type="predicted"/>
<feature type="domain" description="G-protein coupled receptors family 1 profile" evidence="10">
    <location>
        <begin position="1"/>
        <end position="155"/>
    </location>
</feature>
<comment type="caution">
    <text evidence="11">The sequence shown here is derived from an EMBL/GenBank/DDBJ whole genome shotgun (WGS) entry which is preliminary data.</text>
</comment>
<evidence type="ECO:0000256" key="3">
    <source>
        <dbReference type="ARBA" id="ARBA00022989"/>
    </source>
</evidence>
<evidence type="ECO:0000313" key="12">
    <source>
        <dbReference type="Proteomes" id="UP001163046"/>
    </source>
</evidence>
<feature type="region of interest" description="Disordered" evidence="8">
    <location>
        <begin position="262"/>
        <end position="296"/>
    </location>
</feature>
<feature type="transmembrane region" description="Helical" evidence="9">
    <location>
        <begin position="59"/>
        <end position="77"/>
    </location>
</feature>
<name>A0A9W9ZWH8_9CNID</name>
<dbReference type="SUPFAM" id="SSF81321">
    <property type="entry name" value="Family A G protein-coupled receptor-like"/>
    <property type="match status" value="1"/>
</dbReference>
<feature type="transmembrane region" description="Helical" evidence="9">
    <location>
        <begin position="139"/>
        <end position="158"/>
    </location>
</feature>
<evidence type="ECO:0000256" key="2">
    <source>
        <dbReference type="ARBA" id="ARBA00022692"/>
    </source>
</evidence>
<evidence type="ECO:0000259" key="10">
    <source>
        <dbReference type="PROSITE" id="PS50262"/>
    </source>
</evidence>
<evidence type="ECO:0000256" key="5">
    <source>
        <dbReference type="ARBA" id="ARBA00023136"/>
    </source>
</evidence>
<dbReference type="PANTHER" id="PTHR24235:SF29">
    <property type="entry name" value="GH23382P"/>
    <property type="match status" value="1"/>
</dbReference>
<evidence type="ECO:0000256" key="1">
    <source>
        <dbReference type="ARBA" id="ARBA00004141"/>
    </source>
</evidence>
<sequence length="296" mass="34544">MKSIFAVVITFIIWIASIITVIPYVISLDYNYTNETCDETWESHSRRQGYTISLFLLDYVLPLLAMVIMYVIIWGRLQSYKILDPERACRRDRHSRIVRMMVAYAVVFAIFLLPHQIMWMIQDFGDGAKKLYFQDVVNIMYIFTYSVTIVNPILFFAYNPEFRRHFWHFFKCHCITKKEMFSVENLSESFSEETDRERPQFQPPPKYEMKELKVLKEYEENNYVSTPTMLRSDEASLPRHDSGLGLVEAGLFPSAVGRMRTAGKYRESTPSASPPGSDVISYTDARDSIDQGSEML</sequence>
<dbReference type="InterPro" id="IPR000276">
    <property type="entry name" value="GPCR_Rhodpsn"/>
</dbReference>
<accession>A0A9W9ZWH8</accession>